<dbReference type="PANTHER" id="PTHR42160:SF1">
    <property type="entry name" value="URACIL-DNA GLYCOSYLASE SUPERFAMILY PROTEIN"/>
    <property type="match status" value="1"/>
</dbReference>
<dbReference type="CDD" id="cd10033">
    <property type="entry name" value="UDG_like"/>
    <property type="match status" value="1"/>
</dbReference>
<keyword evidence="3" id="KW-1185">Reference proteome</keyword>
<dbReference type="Pfam" id="PF03167">
    <property type="entry name" value="UDG"/>
    <property type="match status" value="1"/>
</dbReference>
<protein>
    <submittedName>
        <fullName evidence="2">Uracil-DNA glycosylase, family 4</fullName>
    </submittedName>
</protein>
<dbReference type="Proteomes" id="UP000306509">
    <property type="component" value="Unassembled WGS sequence"/>
</dbReference>
<dbReference type="EMBL" id="QGQD01000115">
    <property type="protein sequence ID" value="TLC97596.1"/>
    <property type="molecule type" value="Genomic_DNA"/>
</dbReference>
<dbReference type="AlphaFoldDB" id="A0A4U8PZD2"/>
<evidence type="ECO:0000313" key="3">
    <source>
        <dbReference type="Proteomes" id="UP000306509"/>
    </source>
</evidence>
<dbReference type="STRING" id="180332.GCA_000797495_05710"/>
<dbReference type="InterPro" id="IPR005122">
    <property type="entry name" value="Uracil-DNA_glycosylase-like"/>
</dbReference>
<dbReference type="InterPro" id="IPR036895">
    <property type="entry name" value="Uracil-DNA_glycosylase-like_sf"/>
</dbReference>
<dbReference type="SMART" id="SM00987">
    <property type="entry name" value="UreE_C"/>
    <property type="match status" value="1"/>
</dbReference>
<reference evidence="2 3" key="1">
    <citation type="journal article" date="2019" name="Anaerobe">
        <title>Detection of Robinsoniella peoriensis in multiple bone samples of a trauma patient.</title>
        <authorList>
            <person name="Schrottner P."/>
            <person name="Hartwich K."/>
            <person name="Bunk B."/>
            <person name="Schober I."/>
            <person name="Helbig S."/>
            <person name="Rudolph W.W."/>
            <person name="Gunzer F."/>
        </authorList>
    </citation>
    <scope>NUCLEOTIDE SEQUENCE [LARGE SCALE GENOMIC DNA]</scope>
    <source>
        <strain evidence="2 3">DSM 106044</strain>
    </source>
</reference>
<evidence type="ECO:0000259" key="1">
    <source>
        <dbReference type="SMART" id="SM00986"/>
    </source>
</evidence>
<name>A0A4U8PZD2_9FIRM</name>
<proteinExistence type="predicted"/>
<feature type="domain" description="Uracil-DNA glycosylase-like" evidence="1">
    <location>
        <begin position="59"/>
        <end position="215"/>
    </location>
</feature>
<evidence type="ECO:0000313" key="2">
    <source>
        <dbReference type="EMBL" id="TLC97596.1"/>
    </source>
</evidence>
<dbReference type="PANTHER" id="PTHR42160">
    <property type="entry name" value="URACIL-DNA GLYCOSYLASE SUPERFAMILY PROTEIN"/>
    <property type="match status" value="1"/>
</dbReference>
<comment type="caution">
    <text evidence="2">The sequence shown here is derived from an EMBL/GenBank/DDBJ whole genome shotgun (WGS) entry which is preliminary data.</text>
</comment>
<accession>A0A4U8PZD2</accession>
<organism evidence="2 3">
    <name type="scientific">Robinsoniella peoriensis</name>
    <dbReference type="NCBI Taxonomy" id="180332"/>
    <lineage>
        <taxon>Bacteria</taxon>
        <taxon>Bacillati</taxon>
        <taxon>Bacillota</taxon>
        <taxon>Clostridia</taxon>
        <taxon>Lachnospirales</taxon>
        <taxon>Lachnospiraceae</taxon>
        <taxon>Robinsoniella</taxon>
    </lineage>
</organism>
<dbReference type="InterPro" id="IPR047124">
    <property type="entry name" value="HI_0220.2"/>
</dbReference>
<sequence length="224" mass="26335">MTDHKGRISDNKCWTADHKSQISDHKSRIFREIKYRELRRQIRECRACEELFGYEPRPILFGNADARIMQISQAPSRRVHETGKPFNDASGQKLRHDWYGITDEEFYNPDFFYIVSVAHCFPGKASGGGDRKPPKVCAGKWLLQEMELVNNEIYILVGKYAADFFFPKSNFTDLIFEDQRLNGKPAYVLPHPSPLNVKWFLDHPAFEEKRIKEIRYEIHRILNK</sequence>
<dbReference type="SUPFAM" id="SSF52141">
    <property type="entry name" value="Uracil-DNA glycosylase-like"/>
    <property type="match status" value="1"/>
</dbReference>
<gene>
    <name evidence="2" type="ORF">DSM106044_05550</name>
</gene>
<dbReference type="RefSeq" id="WP_176731141.1">
    <property type="nucleotide sequence ID" value="NZ_CABMJZ010000139.1"/>
</dbReference>
<dbReference type="SMART" id="SM00986">
    <property type="entry name" value="UDG"/>
    <property type="match status" value="1"/>
</dbReference>
<dbReference type="Gene3D" id="3.40.470.10">
    <property type="entry name" value="Uracil-DNA glycosylase-like domain"/>
    <property type="match status" value="1"/>
</dbReference>